<evidence type="ECO:0000313" key="3">
    <source>
        <dbReference type="EMBL" id="MED6138474.1"/>
    </source>
</evidence>
<dbReference type="PANTHER" id="PTHR46328:SF26">
    <property type="entry name" value="FAR1 DNA-BINDING DOMAIN PROTEIN"/>
    <property type="match status" value="1"/>
</dbReference>
<dbReference type="Pfam" id="PF03101">
    <property type="entry name" value="FAR1"/>
    <property type="match status" value="1"/>
</dbReference>
<dbReference type="InterPro" id="IPR004330">
    <property type="entry name" value="FAR1_DNA_bnd_dom"/>
</dbReference>
<evidence type="ECO:0000313" key="4">
    <source>
        <dbReference type="Proteomes" id="UP001341840"/>
    </source>
</evidence>
<evidence type="ECO:0000259" key="2">
    <source>
        <dbReference type="Pfam" id="PF03101"/>
    </source>
</evidence>
<name>A0ABU6SPW5_9FABA</name>
<gene>
    <name evidence="3" type="ORF">PIB30_074550</name>
</gene>
<evidence type="ECO:0000256" key="1">
    <source>
        <dbReference type="SAM" id="MobiDB-lite"/>
    </source>
</evidence>
<feature type="region of interest" description="Disordered" evidence="1">
    <location>
        <begin position="1"/>
        <end position="48"/>
    </location>
</feature>
<comment type="caution">
    <text evidence="3">The sequence shown here is derived from an EMBL/GenBank/DDBJ whole genome shotgun (WGS) entry which is preliminary data.</text>
</comment>
<organism evidence="3 4">
    <name type="scientific">Stylosanthes scabra</name>
    <dbReference type="NCBI Taxonomy" id="79078"/>
    <lineage>
        <taxon>Eukaryota</taxon>
        <taxon>Viridiplantae</taxon>
        <taxon>Streptophyta</taxon>
        <taxon>Embryophyta</taxon>
        <taxon>Tracheophyta</taxon>
        <taxon>Spermatophyta</taxon>
        <taxon>Magnoliopsida</taxon>
        <taxon>eudicotyledons</taxon>
        <taxon>Gunneridae</taxon>
        <taxon>Pentapetalae</taxon>
        <taxon>rosids</taxon>
        <taxon>fabids</taxon>
        <taxon>Fabales</taxon>
        <taxon>Fabaceae</taxon>
        <taxon>Papilionoideae</taxon>
        <taxon>50 kb inversion clade</taxon>
        <taxon>dalbergioids sensu lato</taxon>
        <taxon>Dalbergieae</taxon>
        <taxon>Pterocarpus clade</taxon>
        <taxon>Stylosanthes</taxon>
    </lineage>
</organism>
<feature type="compositionally biased region" description="Acidic residues" evidence="1">
    <location>
        <begin position="24"/>
        <end position="45"/>
    </location>
</feature>
<feature type="domain" description="FAR1" evidence="2">
    <location>
        <begin position="88"/>
        <end position="141"/>
    </location>
</feature>
<keyword evidence="4" id="KW-1185">Reference proteome</keyword>
<proteinExistence type="predicted"/>
<accession>A0ABU6SPW5</accession>
<reference evidence="3 4" key="1">
    <citation type="journal article" date="2023" name="Plants (Basel)">
        <title>Bridging the Gap: Combining Genomics and Transcriptomics Approaches to Understand Stylosanthes scabra, an Orphan Legume from the Brazilian Caatinga.</title>
        <authorList>
            <person name="Ferreira-Neto J.R.C."/>
            <person name="da Silva M.D."/>
            <person name="Binneck E."/>
            <person name="de Melo N.F."/>
            <person name="da Silva R.H."/>
            <person name="de Melo A.L.T.M."/>
            <person name="Pandolfi V."/>
            <person name="Bustamante F.O."/>
            <person name="Brasileiro-Vidal A.C."/>
            <person name="Benko-Iseppon A.M."/>
        </authorList>
    </citation>
    <scope>NUCLEOTIDE SEQUENCE [LARGE SCALE GENOMIC DNA]</scope>
    <source>
        <tissue evidence="3">Leaves</tissue>
    </source>
</reference>
<dbReference type="EMBL" id="JASCZI010061344">
    <property type="protein sequence ID" value="MED6138474.1"/>
    <property type="molecule type" value="Genomic_DNA"/>
</dbReference>
<protein>
    <recommendedName>
        <fullName evidence="2">FAR1 domain-containing protein</fullName>
    </recommendedName>
</protein>
<dbReference type="PANTHER" id="PTHR46328">
    <property type="entry name" value="FAR-RED IMPAIRED RESPONSIVE (FAR1) FAMILY PROTEIN-RELATED"/>
    <property type="match status" value="1"/>
</dbReference>
<dbReference type="Proteomes" id="UP001341840">
    <property type="component" value="Unassembled WGS sequence"/>
</dbReference>
<sequence>MDSDVEDSWTCDNDSFGMHSDKEFSEEENDEEPLKDDYENVEDEDQTKRIPELSRDDIMQLEFTNEEAVHRFYKTYARIHGFAVRLDEGARKEKVEKDERTRDHRPLTRSMCPAKIRASLDRKSSKWKVVSFYEKHSHDLVDPMDVNMMPEYRKLS</sequence>